<comment type="caution">
    <text evidence="1">The sequence shown here is derived from an EMBL/GenBank/DDBJ whole genome shotgun (WGS) entry which is preliminary data.</text>
</comment>
<dbReference type="STRING" id="1221996.QY95_00783"/>
<gene>
    <name evidence="1" type="ORF">QY95_00783</name>
</gene>
<evidence type="ECO:0000313" key="1">
    <source>
        <dbReference type="EMBL" id="KKB41303.1"/>
    </source>
</evidence>
<organism evidence="1 2">
    <name type="scientific">Bacillus thermotolerans</name>
    <name type="common">Quasibacillus thermotolerans</name>
    <dbReference type="NCBI Taxonomy" id="1221996"/>
    <lineage>
        <taxon>Bacteria</taxon>
        <taxon>Bacillati</taxon>
        <taxon>Bacillota</taxon>
        <taxon>Bacilli</taxon>
        <taxon>Bacillales</taxon>
        <taxon>Bacillaceae</taxon>
        <taxon>Bacillus</taxon>
    </lineage>
</organism>
<dbReference type="Proteomes" id="UP000031563">
    <property type="component" value="Unassembled WGS sequence"/>
</dbReference>
<accession>A0A0F5I773</accession>
<reference evidence="1" key="1">
    <citation type="submission" date="2015-02" db="EMBL/GenBank/DDBJ databases">
        <title>Genome Assembly of Bacillaceae bacterium MTCC 8252.</title>
        <authorList>
            <person name="Verma A."/>
            <person name="Khatri I."/>
            <person name="Mual P."/>
            <person name="Subramanian S."/>
            <person name="Krishnamurthi S."/>
        </authorList>
    </citation>
    <scope>NUCLEOTIDE SEQUENCE [LARGE SCALE GENOMIC DNA]</scope>
    <source>
        <strain evidence="1">MTCC 8252</strain>
    </source>
</reference>
<protein>
    <submittedName>
        <fullName evidence="1">Uncharacterized protein</fullName>
    </submittedName>
</protein>
<keyword evidence="2" id="KW-1185">Reference proteome</keyword>
<name>A0A0F5I773_BACTR</name>
<dbReference type="EMBL" id="JWIR02000023">
    <property type="protein sequence ID" value="KKB41303.1"/>
    <property type="molecule type" value="Genomic_DNA"/>
</dbReference>
<evidence type="ECO:0000313" key="2">
    <source>
        <dbReference type="Proteomes" id="UP000031563"/>
    </source>
</evidence>
<proteinExistence type="predicted"/>
<sequence length="57" mass="6601">MFFRQEAALWLHGGRLFDPRSKALQLDKRKAKAPVLLRPANVLPPRSRSFASWKKVI</sequence>
<dbReference type="AlphaFoldDB" id="A0A0F5I773"/>